<dbReference type="EMBL" id="JAUCMX010000005">
    <property type="protein sequence ID" value="KAK3546663.1"/>
    <property type="molecule type" value="Genomic_DNA"/>
</dbReference>
<sequence length="256" mass="28577">MIATHKRVSGNLVFIPMNSGNKAGDNLVPRHYKPPSPVSHLPPQQEPPLRPPECFSGDPQKIISFLTQCCIQFRLQSSAFPMEESKTLAFSCKWDSQALMDMFFCGLSEKVKDEMAARDPPPDLNRLVEMAVRIDCQIQVCNQERVSRIGSTPRPSSNTRPTIIRFSPRSSIPITRDLGEPMQIGREKQLYCQPTPSAHLFEEEAHLESRGAGRFSRLKDCFSYAPFLTLTETIYCGGGCIGPWCGCGAVPVSRQE</sequence>
<dbReference type="Proteomes" id="UP001274896">
    <property type="component" value="Unassembled WGS sequence"/>
</dbReference>
<keyword evidence="3" id="KW-1185">Reference proteome</keyword>
<evidence type="ECO:0000256" key="1">
    <source>
        <dbReference type="SAM" id="MobiDB-lite"/>
    </source>
</evidence>
<evidence type="ECO:0000313" key="2">
    <source>
        <dbReference type="EMBL" id="KAK3546663.1"/>
    </source>
</evidence>
<feature type="region of interest" description="Disordered" evidence="1">
    <location>
        <begin position="25"/>
        <end position="53"/>
    </location>
</feature>
<evidence type="ECO:0000313" key="3">
    <source>
        <dbReference type="Proteomes" id="UP001274896"/>
    </source>
</evidence>
<gene>
    <name evidence="2" type="ORF">QTP70_031409</name>
</gene>
<protein>
    <submittedName>
        <fullName evidence="2">Uncharacterized protein</fullName>
    </submittedName>
</protein>
<comment type="caution">
    <text evidence="2">The sequence shown here is derived from an EMBL/GenBank/DDBJ whole genome shotgun (WGS) entry which is preliminary data.</text>
</comment>
<accession>A0AAE0VBX4</accession>
<reference evidence="2" key="1">
    <citation type="submission" date="2023-06" db="EMBL/GenBank/DDBJ databases">
        <title>Male Hemibagrus guttatus genome.</title>
        <authorList>
            <person name="Bian C."/>
        </authorList>
    </citation>
    <scope>NUCLEOTIDE SEQUENCE</scope>
    <source>
        <strain evidence="2">Male_cb2023</strain>
        <tissue evidence="2">Muscle</tissue>
    </source>
</reference>
<organism evidence="2 3">
    <name type="scientific">Hemibagrus guttatus</name>
    <dbReference type="NCBI Taxonomy" id="175788"/>
    <lineage>
        <taxon>Eukaryota</taxon>
        <taxon>Metazoa</taxon>
        <taxon>Chordata</taxon>
        <taxon>Craniata</taxon>
        <taxon>Vertebrata</taxon>
        <taxon>Euteleostomi</taxon>
        <taxon>Actinopterygii</taxon>
        <taxon>Neopterygii</taxon>
        <taxon>Teleostei</taxon>
        <taxon>Ostariophysi</taxon>
        <taxon>Siluriformes</taxon>
        <taxon>Bagridae</taxon>
        <taxon>Hemibagrus</taxon>
    </lineage>
</organism>
<proteinExistence type="predicted"/>
<name>A0AAE0VBX4_9TELE</name>
<dbReference type="AlphaFoldDB" id="A0AAE0VBX4"/>